<reference evidence="3" key="1">
    <citation type="submission" date="2017-09" db="EMBL/GenBank/DDBJ databases">
        <authorList>
            <person name="Varghese N."/>
            <person name="Submissions S."/>
        </authorList>
    </citation>
    <scope>NUCLEOTIDE SEQUENCE [LARGE SCALE GENOMIC DNA]</scope>
    <source>
        <strain evidence="3">CGMCC 1.8913</strain>
    </source>
</reference>
<keyword evidence="1" id="KW-1133">Transmembrane helix</keyword>
<evidence type="ECO:0000256" key="1">
    <source>
        <dbReference type="SAM" id="Phobius"/>
    </source>
</evidence>
<organism evidence="2 3">
    <name type="scientific">Terribacillus aidingensis</name>
    <dbReference type="NCBI Taxonomy" id="586416"/>
    <lineage>
        <taxon>Bacteria</taxon>
        <taxon>Bacillati</taxon>
        <taxon>Bacillota</taxon>
        <taxon>Bacilli</taxon>
        <taxon>Bacillales</taxon>
        <taxon>Bacillaceae</taxon>
        <taxon>Terribacillus</taxon>
    </lineage>
</organism>
<gene>
    <name evidence="2" type="ORF">SAMN05421503_2222</name>
</gene>
<keyword evidence="1" id="KW-0472">Membrane</keyword>
<proteinExistence type="predicted"/>
<accession>A0A285NX77</accession>
<dbReference type="Proteomes" id="UP000219356">
    <property type="component" value="Unassembled WGS sequence"/>
</dbReference>
<dbReference type="AlphaFoldDB" id="A0A285NX77"/>
<keyword evidence="1" id="KW-0812">Transmembrane</keyword>
<feature type="transmembrane region" description="Helical" evidence="1">
    <location>
        <begin position="29"/>
        <end position="50"/>
    </location>
</feature>
<evidence type="ECO:0000313" key="3">
    <source>
        <dbReference type="Proteomes" id="UP000219356"/>
    </source>
</evidence>
<keyword evidence="3" id="KW-1185">Reference proteome</keyword>
<name>A0A285NX77_9BACI</name>
<evidence type="ECO:0000313" key="2">
    <source>
        <dbReference type="EMBL" id="SNZ14085.1"/>
    </source>
</evidence>
<dbReference type="RefSeq" id="WP_143596016.1">
    <property type="nucleotide sequence ID" value="NZ_OBEK01000003.1"/>
</dbReference>
<protein>
    <submittedName>
        <fullName evidence="2">Uncharacterized protein</fullName>
    </submittedName>
</protein>
<dbReference type="EMBL" id="OBEK01000003">
    <property type="protein sequence ID" value="SNZ14085.1"/>
    <property type="molecule type" value="Genomic_DNA"/>
</dbReference>
<sequence length="89" mass="9896">MSYTHYPCHPAQTAYTNAYARNNGEDQRFGFAFIPFLGGLAGGLLGSAFVNGPGYGYKYSNPYPVPYPVPYAYPAPYPYGSYYYPGRPR</sequence>